<reference evidence="3" key="1">
    <citation type="submission" date="2016-06" db="EMBL/GenBank/DDBJ databases">
        <authorList>
            <person name="Varghese N."/>
            <person name="Submissions Spin"/>
        </authorList>
    </citation>
    <scope>NUCLEOTIDE SEQUENCE [LARGE SCALE GENOMIC DNA]</scope>
    <source>
        <strain evidence="3">DSM 45794</strain>
    </source>
</reference>
<evidence type="ECO:0000313" key="2">
    <source>
        <dbReference type="EMBL" id="SBT66459.1"/>
    </source>
</evidence>
<organism evidence="2 3">
    <name type="scientific">Micromonospora sediminicola</name>
    <dbReference type="NCBI Taxonomy" id="946078"/>
    <lineage>
        <taxon>Bacteria</taxon>
        <taxon>Bacillati</taxon>
        <taxon>Actinomycetota</taxon>
        <taxon>Actinomycetes</taxon>
        <taxon>Micromonosporales</taxon>
        <taxon>Micromonosporaceae</taxon>
        <taxon>Micromonospora</taxon>
    </lineage>
</organism>
<keyword evidence="3" id="KW-1185">Reference proteome</keyword>
<accession>A0A1A9BBU4</accession>
<evidence type="ECO:0000313" key="3">
    <source>
        <dbReference type="Proteomes" id="UP000199558"/>
    </source>
</evidence>
<evidence type="ECO:0000256" key="1">
    <source>
        <dbReference type="SAM" id="MobiDB-lite"/>
    </source>
</evidence>
<proteinExistence type="predicted"/>
<feature type="compositionally biased region" description="Basic and acidic residues" evidence="1">
    <location>
        <begin position="25"/>
        <end position="42"/>
    </location>
</feature>
<feature type="region of interest" description="Disordered" evidence="1">
    <location>
        <begin position="25"/>
        <end position="64"/>
    </location>
</feature>
<dbReference type="EMBL" id="FLRH01000003">
    <property type="protein sequence ID" value="SBT66459.1"/>
    <property type="molecule type" value="Genomic_DNA"/>
</dbReference>
<dbReference type="AlphaFoldDB" id="A0A1A9BBU4"/>
<dbReference type="Proteomes" id="UP000199558">
    <property type="component" value="Unassembled WGS sequence"/>
</dbReference>
<gene>
    <name evidence="2" type="ORF">GA0070622_3481</name>
</gene>
<protein>
    <submittedName>
        <fullName evidence="2">Uncharacterized protein</fullName>
    </submittedName>
</protein>
<name>A0A1A9BBU4_9ACTN</name>
<sequence>MTRGGKALAFTDIPESHNYAYPVYRSREVNRPGHGRDNERPSEPPNTATLGGGGRRRICPLVAP</sequence>